<proteinExistence type="inferred from homology"/>
<evidence type="ECO:0000256" key="5">
    <source>
        <dbReference type="ARBA" id="ARBA00022679"/>
    </source>
</evidence>
<gene>
    <name evidence="13" type="ORF">PHYEVI_LOCUS2964</name>
</gene>
<dbReference type="AlphaFoldDB" id="A0A9N9TI80"/>
<dbReference type="InterPro" id="IPR013010">
    <property type="entry name" value="Znf_SIAH"/>
</dbReference>
<evidence type="ECO:0000256" key="7">
    <source>
        <dbReference type="ARBA" id="ARBA00022771"/>
    </source>
</evidence>
<comment type="similarity">
    <text evidence="3">Belongs to the SINA (Seven in absentia) family.</text>
</comment>
<dbReference type="InterPro" id="IPR049548">
    <property type="entry name" value="Sina-like_RING"/>
</dbReference>
<keyword evidence="6" id="KW-0479">Metal-binding</keyword>
<keyword evidence="14" id="KW-1185">Reference proteome</keyword>
<sequence length="478" mass="54844">MTGRYVLPEDSLSKLSCFVCEKPLSYFPIYNTEAGPSCGRCGAPQNGGLRCEFFEELAKNVQFPCCYKPNGCLELLLPKNVAKHEWHCKYQTFACPFGCPDKWKGFAEEFLEHTESEHSSSVLTDCRFEVDFINNRNETKLMPYLDGLYLINYRCSGNQRILSCTVTQFGYDPVDGNMNYKIIFEDSGKQFSHTVYSDLNDTVRINKSAVDSILKNPAAVLASIEVFQKEPINGSDKNSNAGLLRHFECIVCMDYMMAPIYQCATGHSMCDSCKDKVKECPTCKSEIQTTRNFTLEGVVSDFEFPCKYEKCSFVGKGILIKEHQEKCNFMEKDCPLKELNGCEMKIVYADLSGHIYMEHNENWYEGNVISYPFSFDEEFTIYKDVFYLTCLSKLFELNFSFQKGFFSFSVKLMDGSDSSEESSKYRFVVDVLDTTKSNNRLWCSKDLIDEKQDMEIDLACIDHLIGEGFNFRMFVLEK</sequence>
<evidence type="ECO:0000256" key="4">
    <source>
        <dbReference type="ARBA" id="ARBA00012483"/>
    </source>
</evidence>
<evidence type="ECO:0000256" key="10">
    <source>
        <dbReference type="PROSITE-ProRule" id="PRU00455"/>
    </source>
</evidence>
<dbReference type="EC" id="2.3.2.27" evidence="4"/>
<dbReference type="PANTHER" id="PTHR45877">
    <property type="entry name" value="E3 UBIQUITIN-PROTEIN LIGASE SIAH2"/>
    <property type="match status" value="1"/>
</dbReference>
<evidence type="ECO:0000256" key="6">
    <source>
        <dbReference type="ARBA" id="ARBA00022723"/>
    </source>
</evidence>
<name>A0A9N9TI80_PHYSR</name>
<dbReference type="GO" id="GO:0008270">
    <property type="term" value="F:zinc ion binding"/>
    <property type="evidence" value="ECO:0007669"/>
    <property type="project" value="UniProtKB-KW"/>
</dbReference>
<dbReference type="GO" id="GO:0043161">
    <property type="term" value="P:proteasome-mediated ubiquitin-dependent protein catabolic process"/>
    <property type="evidence" value="ECO:0007669"/>
    <property type="project" value="TreeGrafter"/>
</dbReference>
<evidence type="ECO:0000313" key="13">
    <source>
        <dbReference type="EMBL" id="CAG9856544.1"/>
    </source>
</evidence>
<comment type="catalytic activity">
    <reaction evidence="1">
        <text>S-ubiquitinyl-[E2 ubiquitin-conjugating enzyme]-L-cysteine + [acceptor protein]-L-lysine = [E2 ubiquitin-conjugating enzyme]-L-cysteine + N(6)-ubiquitinyl-[acceptor protein]-L-lysine.</text>
        <dbReference type="EC" id="2.3.2.27"/>
    </reaction>
</comment>
<keyword evidence="9" id="KW-0862">Zinc</keyword>
<feature type="domain" description="SIAH-type" evidence="12">
    <location>
        <begin position="60"/>
        <end position="119"/>
    </location>
</feature>
<evidence type="ECO:0000256" key="1">
    <source>
        <dbReference type="ARBA" id="ARBA00000900"/>
    </source>
</evidence>
<dbReference type="SUPFAM" id="SSF49599">
    <property type="entry name" value="TRAF domain-like"/>
    <property type="match status" value="2"/>
</dbReference>
<organism evidence="13 14">
    <name type="scientific">Phyllotreta striolata</name>
    <name type="common">Striped flea beetle</name>
    <name type="synonym">Crioceris striolata</name>
    <dbReference type="NCBI Taxonomy" id="444603"/>
    <lineage>
        <taxon>Eukaryota</taxon>
        <taxon>Metazoa</taxon>
        <taxon>Ecdysozoa</taxon>
        <taxon>Arthropoda</taxon>
        <taxon>Hexapoda</taxon>
        <taxon>Insecta</taxon>
        <taxon>Pterygota</taxon>
        <taxon>Neoptera</taxon>
        <taxon>Endopterygota</taxon>
        <taxon>Coleoptera</taxon>
        <taxon>Polyphaga</taxon>
        <taxon>Cucujiformia</taxon>
        <taxon>Chrysomeloidea</taxon>
        <taxon>Chrysomelidae</taxon>
        <taxon>Galerucinae</taxon>
        <taxon>Alticini</taxon>
        <taxon>Phyllotreta</taxon>
    </lineage>
</organism>
<dbReference type="InterPro" id="IPR001841">
    <property type="entry name" value="Znf_RING"/>
</dbReference>
<dbReference type="InterPro" id="IPR013083">
    <property type="entry name" value="Znf_RING/FYVE/PHD"/>
</dbReference>
<dbReference type="Pfam" id="PF21362">
    <property type="entry name" value="Sina_RING"/>
    <property type="match status" value="1"/>
</dbReference>
<keyword evidence="7 10" id="KW-0863">Zinc-finger</keyword>
<evidence type="ECO:0000256" key="2">
    <source>
        <dbReference type="ARBA" id="ARBA00004906"/>
    </source>
</evidence>
<dbReference type="SUPFAM" id="SSF57850">
    <property type="entry name" value="RING/U-box"/>
    <property type="match status" value="1"/>
</dbReference>
<dbReference type="InterPro" id="IPR004162">
    <property type="entry name" value="SINA-like_animal"/>
</dbReference>
<dbReference type="GO" id="GO:0061630">
    <property type="term" value="F:ubiquitin protein ligase activity"/>
    <property type="evidence" value="ECO:0007669"/>
    <property type="project" value="UniProtKB-EC"/>
</dbReference>
<evidence type="ECO:0000256" key="8">
    <source>
        <dbReference type="ARBA" id="ARBA00022786"/>
    </source>
</evidence>
<accession>A0A9N9TI80</accession>
<evidence type="ECO:0000313" key="14">
    <source>
        <dbReference type="Proteomes" id="UP001153712"/>
    </source>
</evidence>
<dbReference type="Gene3D" id="3.30.40.10">
    <property type="entry name" value="Zinc/RING finger domain, C3HC4 (zinc finger)"/>
    <property type="match status" value="3"/>
</dbReference>
<evidence type="ECO:0000259" key="12">
    <source>
        <dbReference type="PROSITE" id="PS51081"/>
    </source>
</evidence>
<evidence type="ECO:0000256" key="3">
    <source>
        <dbReference type="ARBA" id="ARBA00009119"/>
    </source>
</evidence>
<dbReference type="PANTHER" id="PTHR45877:SF2">
    <property type="entry name" value="E3 UBIQUITIN-PROTEIN LIGASE SINA-RELATED"/>
    <property type="match status" value="1"/>
</dbReference>
<keyword evidence="5" id="KW-0808">Transferase</keyword>
<dbReference type="Pfam" id="PF21361">
    <property type="entry name" value="Sina_ZnF"/>
    <property type="match status" value="1"/>
</dbReference>
<dbReference type="GO" id="GO:0005737">
    <property type="term" value="C:cytoplasm"/>
    <property type="evidence" value="ECO:0007669"/>
    <property type="project" value="TreeGrafter"/>
</dbReference>
<dbReference type="EMBL" id="OU900105">
    <property type="protein sequence ID" value="CAG9856544.1"/>
    <property type="molecule type" value="Genomic_DNA"/>
</dbReference>
<dbReference type="GO" id="GO:0031624">
    <property type="term" value="F:ubiquitin conjugating enzyme binding"/>
    <property type="evidence" value="ECO:0007669"/>
    <property type="project" value="TreeGrafter"/>
</dbReference>
<evidence type="ECO:0000259" key="11">
    <source>
        <dbReference type="PROSITE" id="PS50089"/>
    </source>
</evidence>
<evidence type="ECO:0000256" key="9">
    <source>
        <dbReference type="ARBA" id="ARBA00022833"/>
    </source>
</evidence>
<keyword evidence="8" id="KW-0833">Ubl conjugation pathway</keyword>
<reference evidence="13" key="1">
    <citation type="submission" date="2022-01" db="EMBL/GenBank/DDBJ databases">
        <authorList>
            <person name="King R."/>
        </authorList>
    </citation>
    <scope>NUCLEOTIDE SEQUENCE</scope>
</reference>
<comment type="pathway">
    <text evidence="2">Protein modification; protein ubiquitination.</text>
</comment>
<dbReference type="PROSITE" id="PS50089">
    <property type="entry name" value="ZF_RING_2"/>
    <property type="match status" value="1"/>
</dbReference>
<dbReference type="PROSITE" id="PS51081">
    <property type="entry name" value="ZF_SIAH"/>
    <property type="match status" value="1"/>
</dbReference>
<protein>
    <recommendedName>
        <fullName evidence="4">RING-type E3 ubiquitin transferase</fullName>
        <ecNumber evidence="4">2.3.2.27</ecNumber>
    </recommendedName>
</protein>
<dbReference type="Proteomes" id="UP001153712">
    <property type="component" value="Chromosome 12"/>
</dbReference>
<feature type="domain" description="RING-type" evidence="11">
    <location>
        <begin position="249"/>
        <end position="284"/>
    </location>
</feature>
<dbReference type="OrthoDB" id="4788989at2759"/>